<accession>J3LBJ3</accession>
<organism evidence="1">
    <name type="scientific">Oryza brachyantha</name>
    <name type="common">malo sina</name>
    <dbReference type="NCBI Taxonomy" id="4533"/>
    <lineage>
        <taxon>Eukaryota</taxon>
        <taxon>Viridiplantae</taxon>
        <taxon>Streptophyta</taxon>
        <taxon>Embryophyta</taxon>
        <taxon>Tracheophyta</taxon>
        <taxon>Spermatophyta</taxon>
        <taxon>Magnoliopsida</taxon>
        <taxon>Liliopsida</taxon>
        <taxon>Poales</taxon>
        <taxon>Poaceae</taxon>
        <taxon>BOP clade</taxon>
        <taxon>Oryzoideae</taxon>
        <taxon>Oryzeae</taxon>
        <taxon>Oryzinae</taxon>
        <taxon>Oryza</taxon>
    </lineage>
</organism>
<proteinExistence type="predicted"/>
<dbReference type="AlphaFoldDB" id="J3LBJ3"/>
<protein>
    <submittedName>
        <fullName evidence="1">Uncharacterized protein</fullName>
    </submittedName>
</protein>
<reference evidence="1" key="1">
    <citation type="submission" date="2013-04" db="UniProtKB">
        <authorList>
            <consortium name="EnsemblPlants"/>
        </authorList>
    </citation>
    <scope>IDENTIFICATION</scope>
</reference>
<evidence type="ECO:0000313" key="2">
    <source>
        <dbReference type="Proteomes" id="UP000006038"/>
    </source>
</evidence>
<dbReference type="HOGENOM" id="CLU_2201010_0_0_1"/>
<dbReference type="EnsemblPlants" id="OB02G20100.1">
    <property type="protein sequence ID" value="OB02G20100.1"/>
    <property type="gene ID" value="OB02G20100"/>
</dbReference>
<evidence type="ECO:0000313" key="1">
    <source>
        <dbReference type="EnsemblPlants" id="OB02G20100.1"/>
    </source>
</evidence>
<dbReference type="Proteomes" id="UP000006038">
    <property type="component" value="Unassembled WGS sequence"/>
</dbReference>
<keyword evidence="2" id="KW-1185">Reference proteome</keyword>
<dbReference type="Gramene" id="OB02G20100.1">
    <property type="protein sequence ID" value="OB02G20100.1"/>
    <property type="gene ID" value="OB02G20100"/>
</dbReference>
<sequence length="108" mass="12766">MCNLTYDQFFSPYILLIGSKQTGRSIMYYHMVTSNQQQKFWRSINTQRTNHSIPAMFVYIPHNQKNWRAGTRSHAYTLTNFSLLLFLQGTIIIKVQSLQSVQNLRLYI</sequence>
<name>J3LBJ3_ORYBR</name>